<dbReference type="SUPFAM" id="SSF47323">
    <property type="entry name" value="Anticodon-binding domain of a subclass of class I aminoacyl-tRNA synthetases"/>
    <property type="match status" value="1"/>
</dbReference>
<organism evidence="4 5">
    <name type="scientific">candidate division WWE3 bacterium GW2011_GWB1_44_4</name>
    <dbReference type="NCBI Taxonomy" id="1619116"/>
    <lineage>
        <taxon>Bacteria</taxon>
        <taxon>Katanobacteria</taxon>
    </lineage>
</organism>
<proteinExistence type="predicted"/>
<dbReference type="EMBL" id="LCJD01000040">
    <property type="protein sequence ID" value="KKT68576.1"/>
    <property type="molecule type" value="Genomic_DNA"/>
</dbReference>
<dbReference type="PATRIC" id="fig|1619116.3.peg.464"/>
<evidence type="ECO:0000256" key="1">
    <source>
        <dbReference type="ARBA" id="ARBA00022598"/>
    </source>
</evidence>
<dbReference type="Proteomes" id="UP000034783">
    <property type="component" value="Unassembled WGS sequence"/>
</dbReference>
<dbReference type="GO" id="GO:0004812">
    <property type="term" value="F:aminoacyl-tRNA ligase activity"/>
    <property type="evidence" value="ECO:0007669"/>
    <property type="project" value="InterPro"/>
</dbReference>
<gene>
    <name evidence="4" type="ORF">UW65_C0040G0009</name>
</gene>
<keyword evidence="2" id="KW-0547">Nucleotide-binding</keyword>
<dbReference type="Gene3D" id="1.20.120.1910">
    <property type="entry name" value="Cysteine-tRNA ligase, C-terminal anti-codon recognition domain"/>
    <property type="match status" value="1"/>
</dbReference>
<dbReference type="GO" id="GO:0006418">
    <property type="term" value="P:tRNA aminoacylation for protein translation"/>
    <property type="evidence" value="ECO:0007669"/>
    <property type="project" value="InterPro"/>
</dbReference>
<sequence>MSKDSTGRVSDDYVQKFERSINDDINMPKALSVTWDLVKSDLQEDVKVATLLKLDEVLGFGFDSLIGFEIPKEVGDLARTRWEYKKDKWRIGAGDKDIYC</sequence>
<accession>A0A0G1JA80</accession>
<evidence type="ECO:0000256" key="3">
    <source>
        <dbReference type="ARBA" id="ARBA00022840"/>
    </source>
</evidence>
<keyword evidence="3" id="KW-0067">ATP-binding</keyword>
<protein>
    <submittedName>
        <fullName evidence="4">Cysteine-tRNA ligase</fullName>
    </submittedName>
</protein>
<dbReference type="InterPro" id="IPR009080">
    <property type="entry name" value="tRNAsynth_Ia_anticodon-bd"/>
</dbReference>
<evidence type="ECO:0000313" key="5">
    <source>
        <dbReference type="Proteomes" id="UP000034783"/>
    </source>
</evidence>
<reference evidence="4 5" key="1">
    <citation type="journal article" date="2015" name="Nature">
        <title>rRNA introns, odd ribosomes, and small enigmatic genomes across a large radiation of phyla.</title>
        <authorList>
            <person name="Brown C.T."/>
            <person name="Hug L.A."/>
            <person name="Thomas B.C."/>
            <person name="Sharon I."/>
            <person name="Castelle C.J."/>
            <person name="Singh A."/>
            <person name="Wilkins M.J."/>
            <person name="Williams K.H."/>
            <person name="Banfield J.F."/>
        </authorList>
    </citation>
    <scope>NUCLEOTIDE SEQUENCE [LARGE SCALE GENOMIC DNA]</scope>
</reference>
<dbReference type="GO" id="GO:0005524">
    <property type="term" value="F:ATP binding"/>
    <property type="evidence" value="ECO:0007669"/>
    <property type="project" value="UniProtKB-KW"/>
</dbReference>
<name>A0A0G1JA80_UNCKA</name>
<keyword evidence="1 4" id="KW-0436">Ligase</keyword>
<comment type="caution">
    <text evidence="4">The sequence shown here is derived from an EMBL/GenBank/DDBJ whole genome shotgun (WGS) entry which is preliminary data.</text>
</comment>
<evidence type="ECO:0000256" key="2">
    <source>
        <dbReference type="ARBA" id="ARBA00022741"/>
    </source>
</evidence>
<dbReference type="AlphaFoldDB" id="A0A0G1JA80"/>
<evidence type="ECO:0000313" key="4">
    <source>
        <dbReference type="EMBL" id="KKT68576.1"/>
    </source>
</evidence>